<name>A0A8C9G0X5_PAVCR</name>
<evidence type="ECO:0000313" key="2">
    <source>
        <dbReference type="Ensembl" id="ENSPSTP00000024109.1"/>
    </source>
</evidence>
<keyword evidence="3" id="KW-1185">Reference proteome</keyword>
<evidence type="ECO:0000256" key="1">
    <source>
        <dbReference type="SAM" id="Phobius"/>
    </source>
</evidence>
<sequence length="130" mass="14703">MSINLVFVFQYVLSVLKFTYPTLFQGLSKADLNCFHRSEILSWLPASVIFVGIIYAGSRALSRLPIPVFLTIHNAAEVITCGFQKFVQKELSCLCFLSLEIKAQRGRIMQTQVLIGIFWGMILDQKIGKL</sequence>
<keyword evidence="1" id="KW-1133">Transmembrane helix</keyword>
<keyword evidence="1" id="KW-0472">Membrane</keyword>
<evidence type="ECO:0000313" key="3">
    <source>
        <dbReference type="Proteomes" id="UP000694428"/>
    </source>
</evidence>
<dbReference type="AlphaFoldDB" id="A0A8C9G0X5"/>
<organism evidence="2 3">
    <name type="scientific">Pavo cristatus</name>
    <name type="common">Indian peafowl</name>
    <name type="synonym">Blue peafowl</name>
    <dbReference type="NCBI Taxonomy" id="9049"/>
    <lineage>
        <taxon>Eukaryota</taxon>
        <taxon>Metazoa</taxon>
        <taxon>Chordata</taxon>
        <taxon>Craniata</taxon>
        <taxon>Vertebrata</taxon>
        <taxon>Euteleostomi</taxon>
        <taxon>Archelosauria</taxon>
        <taxon>Archosauria</taxon>
        <taxon>Dinosauria</taxon>
        <taxon>Saurischia</taxon>
        <taxon>Theropoda</taxon>
        <taxon>Coelurosauria</taxon>
        <taxon>Aves</taxon>
        <taxon>Neognathae</taxon>
        <taxon>Galloanserae</taxon>
        <taxon>Galliformes</taxon>
        <taxon>Phasianidae</taxon>
        <taxon>Phasianinae</taxon>
        <taxon>Pavo</taxon>
    </lineage>
</organism>
<reference evidence="2" key="2">
    <citation type="submission" date="2025-09" db="UniProtKB">
        <authorList>
            <consortium name="Ensembl"/>
        </authorList>
    </citation>
    <scope>IDENTIFICATION</scope>
</reference>
<dbReference type="Ensembl" id="ENSPSTT00000025368.1">
    <property type="protein sequence ID" value="ENSPSTP00000024109.1"/>
    <property type="gene ID" value="ENSPSTG00000017784.1"/>
</dbReference>
<dbReference type="Proteomes" id="UP000694428">
    <property type="component" value="Unplaced"/>
</dbReference>
<accession>A0A8C9G0X5</accession>
<evidence type="ECO:0008006" key="4">
    <source>
        <dbReference type="Google" id="ProtNLM"/>
    </source>
</evidence>
<reference evidence="2" key="1">
    <citation type="submission" date="2025-08" db="UniProtKB">
        <authorList>
            <consortium name="Ensembl"/>
        </authorList>
    </citation>
    <scope>IDENTIFICATION</scope>
</reference>
<feature type="transmembrane region" description="Helical" evidence="1">
    <location>
        <begin position="40"/>
        <end position="57"/>
    </location>
</feature>
<keyword evidence="1" id="KW-0812">Transmembrane</keyword>
<proteinExistence type="predicted"/>
<protein>
    <recommendedName>
        <fullName evidence="4">Transmembrane protein 241</fullName>
    </recommendedName>
</protein>